<accession>A0ABU1WL75</accession>
<name>A0ABU1WL75_9BURK</name>
<evidence type="ECO:0000256" key="1">
    <source>
        <dbReference type="SAM" id="Coils"/>
    </source>
</evidence>
<feature type="transmembrane region" description="Helical" evidence="2">
    <location>
        <begin position="20"/>
        <end position="41"/>
    </location>
</feature>
<dbReference type="InterPro" id="IPR050445">
    <property type="entry name" value="Bact_polysacc_biosynth/exp"/>
</dbReference>
<keyword evidence="2" id="KW-0812">Transmembrane</keyword>
<comment type="caution">
    <text evidence="3">The sequence shown here is derived from an EMBL/GenBank/DDBJ whole genome shotgun (WGS) entry which is preliminary data.</text>
</comment>
<protein>
    <submittedName>
        <fullName evidence="3">Polysaccharide chain length determinant protein (PEP-CTERM system associated)</fullName>
    </submittedName>
</protein>
<dbReference type="RefSeq" id="WP_310315079.1">
    <property type="nucleotide sequence ID" value="NZ_JAVDWU010000003.1"/>
</dbReference>
<keyword evidence="2" id="KW-1133">Transmembrane helix</keyword>
<feature type="coiled-coil region" evidence="1">
    <location>
        <begin position="368"/>
        <end position="395"/>
    </location>
</feature>
<dbReference type="Proteomes" id="UP001265700">
    <property type="component" value="Unassembled WGS sequence"/>
</dbReference>
<feature type="coiled-coil region" evidence="1">
    <location>
        <begin position="172"/>
        <end position="247"/>
    </location>
</feature>
<proteinExistence type="predicted"/>
<dbReference type="PANTHER" id="PTHR32309">
    <property type="entry name" value="TYROSINE-PROTEIN KINASE"/>
    <property type="match status" value="1"/>
</dbReference>
<keyword evidence="1" id="KW-0175">Coiled coil</keyword>
<organism evidence="3 4">
    <name type="scientific">Hydrogenophaga palleronii</name>
    <dbReference type="NCBI Taxonomy" id="65655"/>
    <lineage>
        <taxon>Bacteria</taxon>
        <taxon>Pseudomonadati</taxon>
        <taxon>Pseudomonadota</taxon>
        <taxon>Betaproteobacteria</taxon>
        <taxon>Burkholderiales</taxon>
        <taxon>Comamonadaceae</taxon>
        <taxon>Hydrogenophaga</taxon>
    </lineage>
</organism>
<evidence type="ECO:0000313" key="3">
    <source>
        <dbReference type="EMBL" id="MDR7150043.1"/>
    </source>
</evidence>
<evidence type="ECO:0000313" key="4">
    <source>
        <dbReference type="Proteomes" id="UP001265700"/>
    </source>
</evidence>
<keyword evidence="4" id="KW-1185">Reference proteome</keyword>
<reference evidence="3 4" key="1">
    <citation type="submission" date="2023-07" db="EMBL/GenBank/DDBJ databases">
        <title>Sorghum-associated microbial communities from plants grown in Nebraska, USA.</title>
        <authorList>
            <person name="Schachtman D."/>
        </authorList>
    </citation>
    <scope>NUCLEOTIDE SEQUENCE [LARGE SCALE GENOMIC DNA]</scope>
    <source>
        <strain evidence="3 4">4249</strain>
    </source>
</reference>
<evidence type="ECO:0000256" key="2">
    <source>
        <dbReference type="SAM" id="Phobius"/>
    </source>
</evidence>
<dbReference type="PANTHER" id="PTHR32309:SF13">
    <property type="entry name" value="FERRIC ENTEROBACTIN TRANSPORT PROTEIN FEPE"/>
    <property type="match status" value="1"/>
</dbReference>
<feature type="transmembrane region" description="Helical" evidence="2">
    <location>
        <begin position="498"/>
        <end position="528"/>
    </location>
</feature>
<sequence length="531" mass="58081">MAADYQLTFHDYLSIVRRWGVVIILVIGSVLAASVVIALLAPRVYESYATILVEGPRIQADAGGAGNANPAEDRVQVLRQRLMTRENLLRIVRKHELFPEEAMSSPGKEIEVTEAMRGSIGVQVMTLGGGDWQRPASVSFNLSFQHSEPEKALAVAQELVTLFLQSNTQSRVEQAARTTEFFNAEAERLKEQLEQLEREIAAYKQRQGGVMPDATSNASIQALEADLRGAERDHQAALDELRRLEVELAGARAGVMAPGAGASIGPTSTEQELERARAELARIRGIYTESHPDIRAQIRRIETLEKAVIAEANAVSPSRTAAAAQAQLAVSLLEAQISSTRARAELSADQQRSLRANIARLRSQVLRAPQVERDLAVLQRDYDSAQAKYEDLRAKQLSAQVVENMEGGQQAERFTLLEPPLLPEYPIKPSRKKMVALGFFLSLAAAAGVVVVLENLFARVRGVNAVSAITGQRPLVVVPYISTMAEQRAAHALRKRSAWLIASAGLLCLALIHLFIMPLNTLLIAMFARLG</sequence>
<dbReference type="EMBL" id="JAVDWU010000003">
    <property type="protein sequence ID" value="MDR7150043.1"/>
    <property type="molecule type" value="Genomic_DNA"/>
</dbReference>
<gene>
    <name evidence="3" type="ORF">J2W49_001998</name>
</gene>
<dbReference type="Gene3D" id="1.10.287.1490">
    <property type="match status" value="1"/>
</dbReference>
<feature type="transmembrane region" description="Helical" evidence="2">
    <location>
        <begin position="434"/>
        <end position="453"/>
    </location>
</feature>
<keyword evidence="2" id="KW-0472">Membrane</keyword>